<dbReference type="Pfam" id="PF02589">
    <property type="entry name" value="LUD_dom"/>
    <property type="match status" value="1"/>
</dbReference>
<dbReference type="InterPro" id="IPR003741">
    <property type="entry name" value="LUD_dom"/>
</dbReference>
<reference evidence="2" key="1">
    <citation type="journal article" date="2020" name="Fungal Divers.">
        <title>Resolving the Mortierellaceae phylogeny through synthesis of multi-gene phylogenetics and phylogenomics.</title>
        <authorList>
            <person name="Vandepol N."/>
            <person name="Liber J."/>
            <person name="Desiro A."/>
            <person name="Na H."/>
            <person name="Kennedy M."/>
            <person name="Barry K."/>
            <person name="Grigoriev I.V."/>
            <person name="Miller A.N."/>
            <person name="O'Donnell K."/>
            <person name="Stajich J.E."/>
            <person name="Bonito G."/>
        </authorList>
    </citation>
    <scope>NUCLEOTIDE SEQUENCE</scope>
    <source>
        <strain evidence="2">NVP60</strain>
    </source>
</reference>
<keyword evidence="3" id="KW-1185">Reference proteome</keyword>
<accession>A0A9P6QQJ3</accession>
<dbReference type="Proteomes" id="UP000823405">
    <property type="component" value="Unassembled WGS sequence"/>
</dbReference>
<dbReference type="AlphaFoldDB" id="A0A9P6QQJ3"/>
<evidence type="ECO:0000313" key="2">
    <source>
        <dbReference type="EMBL" id="KAG0293115.1"/>
    </source>
</evidence>
<feature type="non-terminal residue" evidence="2">
    <location>
        <position position="72"/>
    </location>
</feature>
<sequence length="72" mass="7767">MFWGIGPGAHLKDGEYSKAASPERFESARAALESKGFKVTVAQNKDEAFETLKTLIPEGASLNVAHSTTLEE</sequence>
<evidence type="ECO:0000313" key="3">
    <source>
        <dbReference type="Proteomes" id="UP000823405"/>
    </source>
</evidence>
<comment type="caution">
    <text evidence="2">The sequence shown here is derived from an EMBL/GenBank/DDBJ whole genome shotgun (WGS) entry which is preliminary data.</text>
</comment>
<protein>
    <recommendedName>
        <fullName evidence="1">LUD domain-containing protein</fullName>
    </recommendedName>
</protein>
<organism evidence="2 3">
    <name type="scientific">Linnemannia gamsii</name>
    <dbReference type="NCBI Taxonomy" id="64522"/>
    <lineage>
        <taxon>Eukaryota</taxon>
        <taxon>Fungi</taxon>
        <taxon>Fungi incertae sedis</taxon>
        <taxon>Mucoromycota</taxon>
        <taxon>Mortierellomycotina</taxon>
        <taxon>Mortierellomycetes</taxon>
        <taxon>Mortierellales</taxon>
        <taxon>Mortierellaceae</taxon>
        <taxon>Linnemannia</taxon>
    </lineage>
</organism>
<dbReference type="EMBL" id="JAAAIN010002441">
    <property type="protein sequence ID" value="KAG0293115.1"/>
    <property type="molecule type" value="Genomic_DNA"/>
</dbReference>
<dbReference type="OrthoDB" id="2401993at2759"/>
<proteinExistence type="predicted"/>
<evidence type="ECO:0000259" key="1">
    <source>
        <dbReference type="Pfam" id="PF02589"/>
    </source>
</evidence>
<gene>
    <name evidence="2" type="ORF">BGZ97_005415</name>
</gene>
<name>A0A9P6QQJ3_9FUNG</name>
<feature type="domain" description="LUD" evidence="1">
    <location>
        <begin position="27"/>
        <end position="72"/>
    </location>
</feature>